<evidence type="ECO:0000256" key="5">
    <source>
        <dbReference type="ARBA" id="ARBA00023136"/>
    </source>
</evidence>
<keyword evidence="8" id="KW-1185">Reference proteome</keyword>
<feature type="transmembrane region" description="Helical" evidence="6">
    <location>
        <begin position="6"/>
        <end position="24"/>
    </location>
</feature>
<proteinExistence type="predicted"/>
<keyword evidence="4 6" id="KW-1133">Transmembrane helix</keyword>
<evidence type="ECO:0000313" key="8">
    <source>
        <dbReference type="Proteomes" id="UP000175989"/>
    </source>
</evidence>
<dbReference type="GO" id="GO:0005886">
    <property type="term" value="C:plasma membrane"/>
    <property type="evidence" value="ECO:0007669"/>
    <property type="project" value="UniProtKB-SubCell"/>
</dbReference>
<evidence type="ECO:0000256" key="1">
    <source>
        <dbReference type="ARBA" id="ARBA00004651"/>
    </source>
</evidence>
<feature type="transmembrane region" description="Helical" evidence="6">
    <location>
        <begin position="63"/>
        <end position="85"/>
    </location>
</feature>
<dbReference type="RefSeq" id="WP_070251479.1">
    <property type="nucleotide sequence ID" value="NZ_LROM01000134.1"/>
</dbReference>
<feature type="transmembrane region" description="Helical" evidence="6">
    <location>
        <begin position="270"/>
        <end position="287"/>
    </location>
</feature>
<dbReference type="CDD" id="cd06580">
    <property type="entry name" value="TM_PBP1_transp_TpRbsC_like"/>
    <property type="match status" value="1"/>
</dbReference>
<keyword evidence="5 6" id="KW-0472">Membrane</keyword>
<feature type="transmembrane region" description="Helical" evidence="6">
    <location>
        <begin position="92"/>
        <end position="114"/>
    </location>
</feature>
<dbReference type="PANTHER" id="PTHR43370">
    <property type="entry name" value="SUGAR ABC TRANSPORTER INTEGRAL MEMBRANE PROTEIN-RELATED"/>
    <property type="match status" value="1"/>
</dbReference>
<dbReference type="OrthoDB" id="9792579at2"/>
<keyword evidence="2" id="KW-1003">Cell membrane</keyword>
<keyword evidence="3 6" id="KW-0812">Transmembrane</keyword>
<comment type="caution">
    <text evidence="7">The sequence shown here is derived from an EMBL/GenBank/DDBJ whole genome shotgun (WGS) entry which is preliminary data.</text>
</comment>
<accession>A0A1E7WBV0</accession>
<dbReference type="PANTHER" id="PTHR43370:SF2">
    <property type="entry name" value="ABC TRANSPORTER PERMEASE PROTEIN"/>
    <property type="match status" value="1"/>
</dbReference>
<dbReference type="EMBL" id="LROM01000134">
    <property type="protein sequence ID" value="OEZ94366.1"/>
    <property type="molecule type" value="Genomic_DNA"/>
</dbReference>
<feature type="transmembrane region" description="Helical" evidence="6">
    <location>
        <begin position="36"/>
        <end position="57"/>
    </location>
</feature>
<evidence type="ECO:0000256" key="4">
    <source>
        <dbReference type="ARBA" id="ARBA00022989"/>
    </source>
</evidence>
<organism evidence="7 8">
    <name type="scientific">Duganella phyllosphaerae</name>
    <dbReference type="NCBI Taxonomy" id="762836"/>
    <lineage>
        <taxon>Bacteria</taxon>
        <taxon>Pseudomonadati</taxon>
        <taxon>Pseudomonadota</taxon>
        <taxon>Betaproteobacteria</taxon>
        <taxon>Burkholderiales</taxon>
        <taxon>Oxalobacteraceae</taxon>
        <taxon>Telluria group</taxon>
        <taxon>Duganella</taxon>
    </lineage>
</organism>
<evidence type="ECO:0000256" key="2">
    <source>
        <dbReference type="ARBA" id="ARBA00022475"/>
    </source>
</evidence>
<dbReference type="PATRIC" id="fig|762836.4.peg.4730"/>
<evidence type="ECO:0000313" key="7">
    <source>
        <dbReference type="EMBL" id="OEZ94366.1"/>
    </source>
</evidence>
<dbReference type="GO" id="GO:0022857">
    <property type="term" value="F:transmembrane transporter activity"/>
    <property type="evidence" value="ECO:0007669"/>
    <property type="project" value="InterPro"/>
</dbReference>
<dbReference type="InterPro" id="IPR001851">
    <property type="entry name" value="ABC_transp_permease"/>
</dbReference>
<dbReference type="Proteomes" id="UP000175989">
    <property type="component" value="Unassembled WGS sequence"/>
</dbReference>
<protein>
    <submittedName>
        <fullName evidence="7">Branched-chain amino acid transport system / permease component</fullName>
    </submittedName>
</protein>
<name>A0A1E7WBV0_9BURK</name>
<evidence type="ECO:0000256" key="3">
    <source>
        <dbReference type="ARBA" id="ARBA00022692"/>
    </source>
</evidence>
<dbReference type="AlphaFoldDB" id="A0A1E7WBV0"/>
<dbReference type="Pfam" id="PF02653">
    <property type="entry name" value="BPD_transp_2"/>
    <property type="match status" value="1"/>
</dbReference>
<sequence>MMTTELLIAFLASTAGAATPLVVASMGELVTERSGVLNLGMEGMMLVGAVVGFGVTLGTGSMVLGLLAAMVAGMLMALVFGFLVLTLQTNQVATGLALTLFGIGVSAFLGRSFVGQTVERMPHLDIPLLSDLPFVGPLLFRFDAMVYASVALVVIIGSMLARTRLGLVIRAVGESPHSAHAIGFNVIALRYGTVLFGGAMAGLGGAYLSLALTPMWVEGMTAGRGWIALAQVVFATWKPRGVLVGAYLFGGVTVLQFHGQGMGLAIPSEFLSMLPYVATIVVLVIICRNPQTILLNKPMSLGQNFKAD</sequence>
<comment type="subcellular location">
    <subcellularLocation>
        <location evidence="1">Cell membrane</location>
        <topology evidence="1">Multi-pass membrane protein</topology>
    </subcellularLocation>
</comment>
<reference evidence="8" key="1">
    <citation type="journal article" date="2016" name="Front. Microbiol.">
        <title>Molecular Keys to the Janthinobacterium and Duganella spp. Interaction with the Plant Pathogen Fusarium graminearum.</title>
        <authorList>
            <person name="Haack F.S."/>
            <person name="Poehlein A."/>
            <person name="Kroger C."/>
            <person name="Voigt C.A."/>
            <person name="Piepenbring M."/>
            <person name="Bode H.B."/>
            <person name="Daniel R."/>
            <person name="Schafer W."/>
            <person name="Streit W.R."/>
        </authorList>
    </citation>
    <scope>NUCLEOTIDE SEQUENCE [LARGE SCALE GENOMIC DNA]</scope>
    <source>
        <strain evidence="8">T54</strain>
    </source>
</reference>
<evidence type="ECO:0000256" key="6">
    <source>
        <dbReference type="SAM" id="Phobius"/>
    </source>
</evidence>
<feature type="transmembrane region" description="Helical" evidence="6">
    <location>
        <begin position="134"/>
        <end position="161"/>
    </location>
</feature>
<gene>
    <name evidence="7" type="ORF">DUPY_45960</name>
</gene>